<keyword evidence="2" id="KW-0805">Transcription regulation</keyword>
<dbReference type="PANTHER" id="PTHR33572">
    <property type="entry name" value="SPORE DEVELOPMENT REGULATOR VOSA"/>
    <property type="match status" value="1"/>
</dbReference>
<feature type="compositionally biased region" description="Basic and acidic residues" evidence="5">
    <location>
        <begin position="344"/>
        <end position="354"/>
    </location>
</feature>
<feature type="domain" description="Velvet" evidence="6">
    <location>
        <begin position="17"/>
        <end position="305"/>
    </location>
</feature>
<dbReference type="PROSITE" id="PS51821">
    <property type="entry name" value="VELVET"/>
    <property type="match status" value="1"/>
</dbReference>
<proteinExistence type="predicted"/>
<dbReference type="InterPro" id="IPR021740">
    <property type="entry name" value="Velvet"/>
</dbReference>
<keyword evidence="8" id="KW-1185">Reference proteome</keyword>
<dbReference type="GO" id="GO:0005634">
    <property type="term" value="C:nucleus"/>
    <property type="evidence" value="ECO:0007669"/>
    <property type="project" value="UniProtKB-SubCell"/>
</dbReference>
<dbReference type="InterPro" id="IPR037525">
    <property type="entry name" value="Velvet_dom"/>
</dbReference>
<dbReference type="Proteomes" id="UP000256964">
    <property type="component" value="Unassembled WGS sequence"/>
</dbReference>
<gene>
    <name evidence="7" type="ORF">OH76DRAFT_1402135</name>
</gene>
<dbReference type="EMBL" id="KZ857397">
    <property type="protein sequence ID" value="RDX50908.1"/>
    <property type="molecule type" value="Genomic_DNA"/>
</dbReference>
<feature type="region of interest" description="Disordered" evidence="5">
    <location>
        <begin position="106"/>
        <end position="151"/>
    </location>
</feature>
<comment type="subcellular location">
    <subcellularLocation>
        <location evidence="1">Nucleus</location>
    </subcellularLocation>
</comment>
<feature type="compositionally biased region" description="Polar residues" evidence="5">
    <location>
        <begin position="121"/>
        <end position="134"/>
    </location>
</feature>
<evidence type="ECO:0000256" key="4">
    <source>
        <dbReference type="ARBA" id="ARBA00023242"/>
    </source>
</evidence>
<feature type="compositionally biased region" description="Polar residues" evidence="5">
    <location>
        <begin position="320"/>
        <end position="333"/>
    </location>
</feature>
<protein>
    <recommendedName>
        <fullName evidence="6">Velvet domain-containing protein</fullName>
    </recommendedName>
</protein>
<keyword evidence="3" id="KW-0804">Transcription</keyword>
<dbReference type="AlphaFoldDB" id="A0A371DEG3"/>
<evidence type="ECO:0000256" key="1">
    <source>
        <dbReference type="ARBA" id="ARBA00004123"/>
    </source>
</evidence>
<dbReference type="InterPro" id="IPR038491">
    <property type="entry name" value="Velvet_dom_sf"/>
</dbReference>
<dbReference type="Gene3D" id="2.60.40.3960">
    <property type="entry name" value="Velvet domain"/>
    <property type="match status" value="1"/>
</dbReference>
<reference evidence="7 8" key="1">
    <citation type="journal article" date="2018" name="Biotechnol. Biofuels">
        <title>Integrative visual omics of the white-rot fungus Polyporus brumalis exposes the biotechnological potential of its oxidative enzymes for delignifying raw plant biomass.</title>
        <authorList>
            <person name="Miyauchi S."/>
            <person name="Rancon A."/>
            <person name="Drula E."/>
            <person name="Hage H."/>
            <person name="Chaduli D."/>
            <person name="Favel A."/>
            <person name="Grisel S."/>
            <person name="Henrissat B."/>
            <person name="Herpoel-Gimbert I."/>
            <person name="Ruiz-Duenas F.J."/>
            <person name="Chevret D."/>
            <person name="Hainaut M."/>
            <person name="Lin J."/>
            <person name="Wang M."/>
            <person name="Pangilinan J."/>
            <person name="Lipzen A."/>
            <person name="Lesage-Meessen L."/>
            <person name="Navarro D."/>
            <person name="Riley R."/>
            <person name="Grigoriev I.V."/>
            <person name="Zhou S."/>
            <person name="Raouche S."/>
            <person name="Rosso M.N."/>
        </authorList>
    </citation>
    <scope>NUCLEOTIDE SEQUENCE [LARGE SCALE GENOMIC DNA]</scope>
    <source>
        <strain evidence="7 8">BRFM 1820</strain>
    </source>
</reference>
<evidence type="ECO:0000313" key="7">
    <source>
        <dbReference type="EMBL" id="RDX50908.1"/>
    </source>
</evidence>
<evidence type="ECO:0000259" key="6">
    <source>
        <dbReference type="PROSITE" id="PS51821"/>
    </source>
</evidence>
<organism evidence="7 8">
    <name type="scientific">Lentinus brumalis</name>
    <dbReference type="NCBI Taxonomy" id="2498619"/>
    <lineage>
        <taxon>Eukaryota</taxon>
        <taxon>Fungi</taxon>
        <taxon>Dikarya</taxon>
        <taxon>Basidiomycota</taxon>
        <taxon>Agaricomycotina</taxon>
        <taxon>Agaricomycetes</taxon>
        <taxon>Polyporales</taxon>
        <taxon>Polyporaceae</taxon>
        <taxon>Lentinus</taxon>
    </lineage>
</organism>
<evidence type="ECO:0000313" key="8">
    <source>
        <dbReference type="Proteomes" id="UP000256964"/>
    </source>
</evidence>
<feature type="region of interest" description="Disordered" evidence="5">
    <location>
        <begin position="308"/>
        <end position="365"/>
    </location>
</feature>
<evidence type="ECO:0000256" key="2">
    <source>
        <dbReference type="ARBA" id="ARBA00023015"/>
    </source>
</evidence>
<dbReference type="OrthoDB" id="5599552at2759"/>
<evidence type="ECO:0000256" key="5">
    <source>
        <dbReference type="SAM" id="MobiDB-lite"/>
    </source>
</evidence>
<dbReference type="PANTHER" id="PTHR33572:SF3">
    <property type="entry name" value="VELVET COMPLEX SUBUNIT B"/>
    <property type="match status" value="1"/>
</dbReference>
<sequence>MQNHPATASFPLRFELLAAMRVSLEEMQKADIGRKYARKDKRPLDPPPVVRMRCYQTIQMGAGREMEEELRDLDENFTLGFVCHVDLIRPAGEQIVPDRRVVASSTRRSAMRQAPFHHDASMSTNRASQYTRPPQFTPGGPFDGDVPGAVEPSGLRGLTVQQYDSGPAPLDVGRLPEPWAMRPKVRSNPQTPFAAHGNVVPEEDATCTNLLAGETFAACSLVAYEGRRVAMFVFPDLAVRQEGHFFLRYRVFNICGSQTTPDVPILAECYGGLFEIFSTKSFPGLSTSTDLTKRLSLSGLRVNSRHRERRSWKKAAQDPSEYSTDSAQGNSVGSLGPSRAWCRTPDRRPYHRADPPTAASDSGSGDFAYTLPRYSALFNSDAQSARNALAEWQRREEARDQVAVRSQGDSFPTVAMDESPSAYSGGYADPFSRLVLGGPSRMGSNYPCIVHAPGRC</sequence>
<dbReference type="Pfam" id="PF11754">
    <property type="entry name" value="Velvet"/>
    <property type="match status" value="1"/>
</dbReference>
<accession>A0A371DEG3</accession>
<keyword evidence="4" id="KW-0539">Nucleus</keyword>
<name>A0A371DEG3_9APHY</name>
<evidence type="ECO:0000256" key="3">
    <source>
        <dbReference type="ARBA" id="ARBA00023163"/>
    </source>
</evidence>